<dbReference type="EMBL" id="JMCB01000011">
    <property type="protein sequence ID" value="KFE66015.1"/>
    <property type="molecule type" value="Genomic_DNA"/>
</dbReference>
<dbReference type="Proteomes" id="UP000028725">
    <property type="component" value="Unassembled WGS sequence"/>
</dbReference>
<evidence type="ECO:0000313" key="3">
    <source>
        <dbReference type="Proteomes" id="UP000028725"/>
    </source>
</evidence>
<gene>
    <name evidence="2" type="ORF">DB31_1080</name>
</gene>
<reference evidence="2 3" key="1">
    <citation type="submission" date="2014-04" db="EMBL/GenBank/DDBJ databases">
        <title>Genome assembly of Hyalangium minutum DSM 14724.</title>
        <authorList>
            <person name="Sharma G."/>
            <person name="Subramanian S."/>
        </authorList>
    </citation>
    <scope>NUCLEOTIDE SEQUENCE [LARGE SCALE GENOMIC DNA]</scope>
    <source>
        <strain evidence="2 3">DSM 14724</strain>
    </source>
</reference>
<dbReference type="AlphaFoldDB" id="A0A085WEA2"/>
<comment type="caution">
    <text evidence="2">The sequence shown here is derived from an EMBL/GenBank/DDBJ whole genome shotgun (WGS) entry which is preliminary data.</text>
</comment>
<organism evidence="2 3">
    <name type="scientific">Hyalangium minutum</name>
    <dbReference type="NCBI Taxonomy" id="394096"/>
    <lineage>
        <taxon>Bacteria</taxon>
        <taxon>Pseudomonadati</taxon>
        <taxon>Myxococcota</taxon>
        <taxon>Myxococcia</taxon>
        <taxon>Myxococcales</taxon>
        <taxon>Cystobacterineae</taxon>
        <taxon>Archangiaceae</taxon>
        <taxon>Hyalangium</taxon>
    </lineage>
</organism>
<protein>
    <submittedName>
        <fullName evidence="2">Uncharacterized protein</fullName>
    </submittedName>
</protein>
<evidence type="ECO:0000256" key="1">
    <source>
        <dbReference type="SAM" id="MobiDB-lite"/>
    </source>
</evidence>
<evidence type="ECO:0000313" key="2">
    <source>
        <dbReference type="EMBL" id="KFE66015.1"/>
    </source>
</evidence>
<feature type="region of interest" description="Disordered" evidence="1">
    <location>
        <begin position="168"/>
        <end position="191"/>
    </location>
</feature>
<dbReference type="STRING" id="394096.DB31_1080"/>
<sequence>MAHLVFLPTATGARVIAAGLGGAHSRRTVAPWGESVAGGVRDRREGNEAGPGLEERSLCWRTVRSRPETVRESTVGWELSGVKSVSCEDSREFCRDAQQGPPPVEARRREGPGVTAAERLLQEGHHHDPNPIIIPCRHAVRCSGWLHQIAGHRAGGPRCGVRSGREAAGACGDDLHKRSRGRPCRGDERDT</sequence>
<name>A0A085WEA2_9BACT</name>
<proteinExistence type="predicted"/>
<accession>A0A085WEA2</accession>
<keyword evidence="3" id="KW-1185">Reference proteome</keyword>